<evidence type="ECO:0000313" key="1">
    <source>
        <dbReference type="EMBL" id="VFU16626.1"/>
    </source>
</evidence>
<sequence length="60" mass="6892">MRELPERFERLVDLFFQFVAVSISSPSMRGWLASLVAVQVLVQAAKARHIWPKRVSPSRP</sequence>
<accession>A0A4U8Z711</accession>
<name>A0A4U8Z711_METTU</name>
<dbReference type="Proteomes" id="UP000294360">
    <property type="component" value="Plasmid 2"/>
</dbReference>
<keyword evidence="1" id="KW-0614">Plasmid</keyword>
<dbReference type="EMBL" id="LR536451">
    <property type="protein sequence ID" value="VFU16626.1"/>
    <property type="molecule type" value="Genomic_DNA"/>
</dbReference>
<geneLocation type="plasmid" evidence="1 2">
    <name>2</name>
</geneLocation>
<dbReference type="AlphaFoldDB" id="A0A4U8Z711"/>
<gene>
    <name evidence="1" type="ORF">MTUNDRAET4_0263</name>
</gene>
<reference evidence="1 2" key="1">
    <citation type="submission" date="2019-03" db="EMBL/GenBank/DDBJ databases">
        <authorList>
            <person name="Kox A.R. M."/>
        </authorList>
    </citation>
    <scope>NUCLEOTIDE SEQUENCE [LARGE SCALE GENOMIC DNA]</scope>
    <source>
        <strain evidence="1">MTUNDRAET4 annotated genome</strain>
        <plasmid evidence="2">2</plasmid>
    </source>
</reference>
<proteinExistence type="predicted"/>
<protein>
    <submittedName>
        <fullName evidence="1">Uncharacterized protein</fullName>
    </submittedName>
</protein>
<dbReference type="KEGG" id="mtun:MTUNDRAET4_0263.1"/>
<evidence type="ECO:0000313" key="2">
    <source>
        <dbReference type="Proteomes" id="UP000294360"/>
    </source>
</evidence>
<organism evidence="1 2">
    <name type="scientific">Methylocella tundrae</name>
    <dbReference type="NCBI Taxonomy" id="227605"/>
    <lineage>
        <taxon>Bacteria</taxon>
        <taxon>Pseudomonadati</taxon>
        <taxon>Pseudomonadota</taxon>
        <taxon>Alphaproteobacteria</taxon>
        <taxon>Hyphomicrobiales</taxon>
        <taxon>Beijerinckiaceae</taxon>
        <taxon>Methylocella</taxon>
    </lineage>
</organism>